<dbReference type="Pfam" id="PF00561">
    <property type="entry name" value="Abhydrolase_1"/>
    <property type="match status" value="1"/>
</dbReference>
<gene>
    <name evidence="2" type="ORF">H3Z74_06640</name>
</gene>
<protein>
    <submittedName>
        <fullName evidence="2">Alpha/beta fold hydrolase</fullName>
    </submittedName>
</protein>
<keyword evidence="3" id="KW-1185">Reference proteome</keyword>
<organism evidence="2 3">
    <name type="scientific">Sphingomonas alpina</name>
    <dbReference type="NCBI Taxonomy" id="653931"/>
    <lineage>
        <taxon>Bacteria</taxon>
        <taxon>Pseudomonadati</taxon>
        <taxon>Pseudomonadota</taxon>
        <taxon>Alphaproteobacteria</taxon>
        <taxon>Sphingomonadales</taxon>
        <taxon>Sphingomonadaceae</taxon>
        <taxon>Sphingomonas</taxon>
    </lineage>
</organism>
<dbReference type="GO" id="GO:0016787">
    <property type="term" value="F:hydrolase activity"/>
    <property type="evidence" value="ECO:0007669"/>
    <property type="project" value="UniProtKB-KW"/>
</dbReference>
<evidence type="ECO:0000313" key="3">
    <source>
        <dbReference type="Proteomes" id="UP000516148"/>
    </source>
</evidence>
<dbReference type="SUPFAM" id="SSF53474">
    <property type="entry name" value="alpha/beta-Hydrolases"/>
    <property type="match status" value="1"/>
</dbReference>
<dbReference type="InterPro" id="IPR029058">
    <property type="entry name" value="AB_hydrolase_fold"/>
</dbReference>
<dbReference type="AlphaFoldDB" id="A0A7H0LMF4"/>
<reference evidence="2 3" key="1">
    <citation type="submission" date="2020-09" db="EMBL/GenBank/DDBJ databases">
        <title>Sphingomonas sp., a new species isolated from pork steak.</title>
        <authorList>
            <person name="Heidler von Heilborn D."/>
        </authorList>
    </citation>
    <scope>NUCLEOTIDE SEQUENCE [LARGE SCALE GENOMIC DNA]</scope>
    <source>
        <strain evidence="3">S8-3T</strain>
    </source>
</reference>
<keyword evidence="2" id="KW-0378">Hydrolase</keyword>
<proteinExistence type="predicted"/>
<accession>A0A7H0LMF4</accession>
<sequence>MIDDALIRPDAVLRFDQLGSGPAALLLHAGGERRRVWHKIMEPLAQCGFLTVAYDQRGHGESGGSLDAPLTAFGADTAAMIEHLISPVVVGASLGGLPHYPLWPIRKFGRMLPGWCLSMWCLIPIQCARDRSSRAMACIGVALS</sequence>
<evidence type="ECO:0000313" key="2">
    <source>
        <dbReference type="EMBL" id="QNQ10857.1"/>
    </source>
</evidence>
<dbReference type="EMBL" id="CP061038">
    <property type="protein sequence ID" value="QNQ10857.1"/>
    <property type="molecule type" value="Genomic_DNA"/>
</dbReference>
<evidence type="ECO:0000259" key="1">
    <source>
        <dbReference type="Pfam" id="PF00561"/>
    </source>
</evidence>
<dbReference type="Gene3D" id="3.40.50.1820">
    <property type="entry name" value="alpha/beta hydrolase"/>
    <property type="match status" value="1"/>
</dbReference>
<name>A0A7H0LMF4_9SPHN</name>
<dbReference type="InterPro" id="IPR000073">
    <property type="entry name" value="AB_hydrolase_1"/>
</dbReference>
<dbReference type="KEGG" id="spap:H3Z74_06640"/>
<dbReference type="Proteomes" id="UP000516148">
    <property type="component" value="Chromosome"/>
</dbReference>
<feature type="domain" description="AB hydrolase-1" evidence="1">
    <location>
        <begin position="25"/>
        <end position="97"/>
    </location>
</feature>